<gene>
    <name evidence="1" type="ORF">FPOA_10748</name>
</gene>
<evidence type="ECO:0000313" key="1">
    <source>
        <dbReference type="EMBL" id="OBS19023.1"/>
    </source>
</evidence>
<protein>
    <submittedName>
        <fullName evidence="1">Uncharacterized protein</fullName>
    </submittedName>
</protein>
<evidence type="ECO:0000313" key="2">
    <source>
        <dbReference type="Proteomes" id="UP000091967"/>
    </source>
</evidence>
<sequence>MPPSQENSRSEPVKPIRLRNEYSLLTDYAIKVARDNSLNSISLAQEQARMLEKAMQDFEKRISGTSCSPTREWLDLQIQTMEEELDRCLSIEAAHKTMVITMEALMEK</sequence>
<dbReference type="OrthoDB" id="10433648at2759"/>
<dbReference type="EMBL" id="LYXU01000004">
    <property type="protein sequence ID" value="OBS19023.1"/>
    <property type="molecule type" value="Genomic_DNA"/>
</dbReference>
<reference evidence="1 2" key="1">
    <citation type="submission" date="2016-06" db="EMBL/GenBank/DDBJ databases">
        <title>Living apart together: crosstalk between the core and supernumerary genomes in a fungal plant pathogen.</title>
        <authorList>
            <person name="Vanheule A."/>
            <person name="Audenaert K."/>
            <person name="Warris S."/>
            <person name="Van De Geest H."/>
            <person name="Schijlen E."/>
            <person name="Hofte M."/>
            <person name="De Saeger S."/>
            <person name="Haesaert G."/>
            <person name="Waalwijk C."/>
            <person name="Van Der Lee T."/>
        </authorList>
    </citation>
    <scope>NUCLEOTIDE SEQUENCE [LARGE SCALE GENOMIC DNA]</scope>
    <source>
        <strain evidence="1 2">2516</strain>
    </source>
</reference>
<proteinExistence type="predicted"/>
<organism evidence="1 2">
    <name type="scientific">Fusarium poae</name>
    <dbReference type="NCBI Taxonomy" id="36050"/>
    <lineage>
        <taxon>Eukaryota</taxon>
        <taxon>Fungi</taxon>
        <taxon>Dikarya</taxon>
        <taxon>Ascomycota</taxon>
        <taxon>Pezizomycotina</taxon>
        <taxon>Sordariomycetes</taxon>
        <taxon>Hypocreomycetidae</taxon>
        <taxon>Hypocreales</taxon>
        <taxon>Nectriaceae</taxon>
        <taxon>Fusarium</taxon>
    </lineage>
</organism>
<keyword evidence="2" id="KW-1185">Reference proteome</keyword>
<accession>A0A1B8AEW7</accession>
<dbReference type="Proteomes" id="UP000091967">
    <property type="component" value="Unassembled WGS sequence"/>
</dbReference>
<dbReference type="AlphaFoldDB" id="A0A1B8AEW7"/>
<name>A0A1B8AEW7_FUSPO</name>
<comment type="caution">
    <text evidence="1">The sequence shown here is derived from an EMBL/GenBank/DDBJ whole genome shotgun (WGS) entry which is preliminary data.</text>
</comment>